<dbReference type="PRINTS" id="PR00421">
    <property type="entry name" value="THIOREDOXIN"/>
</dbReference>
<feature type="domain" description="Thioredoxin" evidence="4">
    <location>
        <begin position="15"/>
        <end position="134"/>
    </location>
</feature>
<name>A0A6A0ADX8_HAELA</name>
<comment type="similarity">
    <text evidence="1">Belongs to the protein disulfide isomerase family.</text>
</comment>
<keyword evidence="2 3" id="KW-0732">Signal</keyword>
<evidence type="ECO:0000256" key="1">
    <source>
        <dbReference type="ARBA" id="ARBA00006347"/>
    </source>
</evidence>
<dbReference type="GO" id="GO:0003756">
    <property type="term" value="F:protein disulfide isomerase activity"/>
    <property type="evidence" value="ECO:0007669"/>
    <property type="project" value="TreeGrafter"/>
</dbReference>
<evidence type="ECO:0000259" key="4">
    <source>
        <dbReference type="PROSITE" id="PS51352"/>
    </source>
</evidence>
<dbReference type="InterPro" id="IPR051063">
    <property type="entry name" value="PDI"/>
</dbReference>
<dbReference type="PROSITE" id="PS00194">
    <property type="entry name" value="THIOREDOXIN_1"/>
    <property type="match status" value="1"/>
</dbReference>
<evidence type="ECO:0000313" key="5">
    <source>
        <dbReference type="EMBL" id="GFH30067.1"/>
    </source>
</evidence>
<dbReference type="PANTHER" id="PTHR45672">
    <property type="entry name" value="PROTEIN DISULFIDE-ISOMERASE C17H9.14C-RELATED"/>
    <property type="match status" value="1"/>
</dbReference>
<dbReference type="Pfam" id="PF00085">
    <property type="entry name" value="Thioredoxin"/>
    <property type="match status" value="1"/>
</dbReference>
<proteinExistence type="inferred from homology"/>
<sequence>MGLRSIASMLCMLALGLSATASEFEDKNVINLTASNYESKVSDGKVYLIKYYAPWCGHCKRLADTWKQLGAAFKTDKRIQIGHVDCTVARDVCKAADIKGYPTLKVIYKGEEYQTYKGPRELSALKAFVQEAATDLLSDS</sequence>
<dbReference type="PROSITE" id="PS51352">
    <property type="entry name" value="THIOREDOXIN_2"/>
    <property type="match status" value="1"/>
</dbReference>
<reference evidence="5 6" key="1">
    <citation type="submission" date="2020-02" db="EMBL/GenBank/DDBJ databases">
        <title>Draft genome sequence of Haematococcus lacustris strain NIES-144.</title>
        <authorList>
            <person name="Morimoto D."/>
            <person name="Nakagawa S."/>
            <person name="Yoshida T."/>
            <person name="Sawayama S."/>
        </authorList>
    </citation>
    <scope>NUCLEOTIDE SEQUENCE [LARGE SCALE GENOMIC DNA]</scope>
    <source>
        <strain evidence="5 6">NIES-144</strain>
    </source>
</reference>
<dbReference type="SUPFAM" id="SSF52833">
    <property type="entry name" value="Thioredoxin-like"/>
    <property type="match status" value="1"/>
</dbReference>
<protein>
    <submittedName>
        <fullName evidence="5">Thioredoxin domain-containing protein</fullName>
    </submittedName>
</protein>
<evidence type="ECO:0000256" key="3">
    <source>
        <dbReference type="SAM" id="SignalP"/>
    </source>
</evidence>
<gene>
    <name evidence="5" type="ORF">HaLaN_28847</name>
</gene>
<dbReference type="Gene3D" id="3.40.30.10">
    <property type="entry name" value="Glutaredoxin"/>
    <property type="match status" value="1"/>
</dbReference>
<dbReference type="EMBL" id="BLLF01004688">
    <property type="protein sequence ID" value="GFH30067.1"/>
    <property type="molecule type" value="Genomic_DNA"/>
</dbReference>
<dbReference type="AlphaFoldDB" id="A0A6A0ADX8"/>
<dbReference type="InterPro" id="IPR013766">
    <property type="entry name" value="Thioredoxin_domain"/>
</dbReference>
<feature type="chain" id="PRO_5025604912" evidence="3">
    <location>
        <begin position="22"/>
        <end position="140"/>
    </location>
</feature>
<dbReference type="InterPro" id="IPR036249">
    <property type="entry name" value="Thioredoxin-like_sf"/>
</dbReference>
<dbReference type="CDD" id="cd02961">
    <property type="entry name" value="PDI_a_family"/>
    <property type="match status" value="1"/>
</dbReference>
<dbReference type="GO" id="GO:0005783">
    <property type="term" value="C:endoplasmic reticulum"/>
    <property type="evidence" value="ECO:0007669"/>
    <property type="project" value="TreeGrafter"/>
</dbReference>
<feature type="signal peptide" evidence="3">
    <location>
        <begin position="1"/>
        <end position="21"/>
    </location>
</feature>
<evidence type="ECO:0000313" key="6">
    <source>
        <dbReference type="Proteomes" id="UP000485058"/>
    </source>
</evidence>
<keyword evidence="6" id="KW-1185">Reference proteome</keyword>
<organism evidence="5 6">
    <name type="scientific">Haematococcus lacustris</name>
    <name type="common">Green alga</name>
    <name type="synonym">Haematococcus pluvialis</name>
    <dbReference type="NCBI Taxonomy" id="44745"/>
    <lineage>
        <taxon>Eukaryota</taxon>
        <taxon>Viridiplantae</taxon>
        <taxon>Chlorophyta</taxon>
        <taxon>core chlorophytes</taxon>
        <taxon>Chlorophyceae</taxon>
        <taxon>CS clade</taxon>
        <taxon>Chlamydomonadales</taxon>
        <taxon>Haematococcaceae</taxon>
        <taxon>Haematococcus</taxon>
    </lineage>
</organism>
<dbReference type="InterPro" id="IPR017937">
    <property type="entry name" value="Thioredoxin_CS"/>
</dbReference>
<evidence type="ECO:0000256" key="2">
    <source>
        <dbReference type="ARBA" id="ARBA00022729"/>
    </source>
</evidence>
<comment type="caution">
    <text evidence="5">The sequence shown here is derived from an EMBL/GenBank/DDBJ whole genome shotgun (WGS) entry which is preliminary data.</text>
</comment>
<dbReference type="PANTHER" id="PTHR45672:SF3">
    <property type="entry name" value="THIOREDOXIN DOMAIN-CONTAINING PROTEIN 5"/>
    <property type="match status" value="1"/>
</dbReference>
<accession>A0A6A0ADX8</accession>
<dbReference type="Proteomes" id="UP000485058">
    <property type="component" value="Unassembled WGS sequence"/>
</dbReference>
<dbReference type="GO" id="GO:0006457">
    <property type="term" value="P:protein folding"/>
    <property type="evidence" value="ECO:0007669"/>
    <property type="project" value="TreeGrafter"/>
</dbReference>